<evidence type="ECO:0000259" key="1">
    <source>
        <dbReference type="PROSITE" id="PS51705"/>
    </source>
</evidence>
<dbReference type="InterPro" id="IPR030394">
    <property type="entry name" value="G_HFLX_dom"/>
</dbReference>
<name>A0ABQ4N441_9BACL</name>
<dbReference type="SUPFAM" id="SSF52540">
    <property type="entry name" value="P-loop containing nucleoside triphosphate hydrolases"/>
    <property type="match status" value="1"/>
</dbReference>
<dbReference type="Proteomes" id="UP000680304">
    <property type="component" value="Unassembled WGS sequence"/>
</dbReference>
<evidence type="ECO:0000313" key="2">
    <source>
        <dbReference type="EMBL" id="GIQ62930.1"/>
    </source>
</evidence>
<dbReference type="Pfam" id="PF01926">
    <property type="entry name" value="MMR_HSR1"/>
    <property type="match status" value="1"/>
</dbReference>
<dbReference type="InterPro" id="IPR016496">
    <property type="entry name" value="GTPase_HflX"/>
</dbReference>
<dbReference type="Gene3D" id="3.40.50.300">
    <property type="entry name" value="P-loop containing nucleotide triphosphate hydrolases"/>
    <property type="match status" value="1"/>
</dbReference>
<dbReference type="EMBL" id="BOVJ01000048">
    <property type="protein sequence ID" value="GIQ62930.1"/>
    <property type="molecule type" value="Genomic_DNA"/>
</dbReference>
<feature type="domain" description="Hflx-type G" evidence="1">
    <location>
        <begin position="1"/>
        <end position="152"/>
    </location>
</feature>
<dbReference type="PROSITE" id="PS51705">
    <property type="entry name" value="G_HFLX"/>
    <property type="match status" value="1"/>
</dbReference>
<dbReference type="InterPro" id="IPR027417">
    <property type="entry name" value="P-loop_NTPase"/>
</dbReference>
<proteinExistence type="predicted"/>
<sequence length="210" mass="23092">MRELTSADVLVENRLFATLDPTSRMLTLPSGKEVLLTDTVGFIQNLPHDLVAAFRATLEEVNEADLLLHVIDCSSPMREEQMRVVGSILSELGAADKPQLTIFNKKDLCGGAGAASFGLLPSDSDTMLISAYDAEDLARLRQKIQDKLAGDTRTFALPAERGDLIALAYRIGEVVDRETAGDRLLLRVELNKQDFEVLGGPLHEYLEQRP</sequence>
<keyword evidence="3" id="KW-1185">Reference proteome</keyword>
<accession>A0ABQ4N441</accession>
<dbReference type="InterPro" id="IPR006073">
    <property type="entry name" value="GTP-bd"/>
</dbReference>
<dbReference type="CDD" id="cd01878">
    <property type="entry name" value="HflX"/>
    <property type="match status" value="1"/>
</dbReference>
<organism evidence="2 3">
    <name type="scientific">Paenibacillus cisolokensis</name>
    <dbReference type="NCBI Taxonomy" id="1658519"/>
    <lineage>
        <taxon>Bacteria</taxon>
        <taxon>Bacillati</taxon>
        <taxon>Bacillota</taxon>
        <taxon>Bacilli</taxon>
        <taxon>Bacillales</taxon>
        <taxon>Paenibacillaceae</taxon>
        <taxon>Paenibacillus</taxon>
    </lineage>
</organism>
<dbReference type="PANTHER" id="PTHR10229:SF0">
    <property type="entry name" value="GTP-BINDING PROTEIN 6-RELATED"/>
    <property type="match status" value="1"/>
</dbReference>
<comment type="caution">
    <text evidence="2">The sequence shown here is derived from an EMBL/GenBank/DDBJ whole genome shotgun (WGS) entry which is preliminary data.</text>
</comment>
<evidence type="ECO:0000313" key="3">
    <source>
        <dbReference type="Proteomes" id="UP000680304"/>
    </source>
</evidence>
<reference evidence="2 3" key="1">
    <citation type="submission" date="2021-04" db="EMBL/GenBank/DDBJ databases">
        <title>Draft genome sequence of Paenibacillus cisolokensis, LC2-13A.</title>
        <authorList>
            <person name="Uke A."/>
            <person name="Chhe C."/>
            <person name="Baramee S."/>
            <person name="Kosugi A."/>
        </authorList>
    </citation>
    <scope>NUCLEOTIDE SEQUENCE [LARGE SCALE GENOMIC DNA]</scope>
    <source>
        <strain evidence="2 3">LC2-13A</strain>
    </source>
</reference>
<protein>
    <recommendedName>
        <fullName evidence="1">Hflx-type G domain-containing protein</fullName>
    </recommendedName>
</protein>
<dbReference type="PANTHER" id="PTHR10229">
    <property type="entry name" value="GTP-BINDING PROTEIN HFLX"/>
    <property type="match status" value="1"/>
</dbReference>
<gene>
    <name evidence="2" type="ORF">PACILC2_14980</name>
</gene>